<name>A0ABS7EED4_9GAMM</name>
<dbReference type="EMBL" id="JAHZSS010000005">
    <property type="protein sequence ID" value="MBW8190681.1"/>
    <property type="molecule type" value="Genomic_DNA"/>
</dbReference>
<evidence type="ECO:0000313" key="9">
    <source>
        <dbReference type="Proteomes" id="UP001166251"/>
    </source>
</evidence>
<evidence type="ECO:0000259" key="7">
    <source>
        <dbReference type="Pfam" id="PF06271"/>
    </source>
</evidence>
<feature type="transmembrane region" description="Helical" evidence="6">
    <location>
        <begin position="26"/>
        <end position="52"/>
    </location>
</feature>
<dbReference type="InterPro" id="IPR051791">
    <property type="entry name" value="Pra-immunoreactive"/>
</dbReference>
<feature type="transmembrane region" description="Helical" evidence="6">
    <location>
        <begin position="120"/>
        <end position="139"/>
    </location>
</feature>
<keyword evidence="9" id="KW-1185">Reference proteome</keyword>
<dbReference type="Pfam" id="PF06271">
    <property type="entry name" value="RDD"/>
    <property type="match status" value="1"/>
</dbReference>
<reference evidence="8" key="1">
    <citation type="submission" date="2021-07" db="EMBL/GenBank/DDBJ databases">
        <title>Neiella marina sp. nov., isolated from the intestinal content of sea cucumber Apostichopus japonicus.</title>
        <authorList>
            <person name="Bai X."/>
        </authorList>
    </citation>
    <scope>NUCLEOTIDE SEQUENCE</scope>
    <source>
        <strain evidence="8">126</strain>
    </source>
</reference>
<evidence type="ECO:0000313" key="8">
    <source>
        <dbReference type="EMBL" id="MBW8190681.1"/>
    </source>
</evidence>
<sequence>MSEYEGQAIQSEPEQEQQVDVRYAGFWLRVGAVLIDTLILMLIFVPLMLLIFGVEYYTVPESREAFNLTETLLQNVLPAAVTVLLWVRFAGTPGKLILGLAVVDNTTFGNISVMQAIIRYLGYIPSVFVLMIGLLWVAFDKRKRGWHDLLAGTVVIRR</sequence>
<evidence type="ECO:0000256" key="4">
    <source>
        <dbReference type="ARBA" id="ARBA00022989"/>
    </source>
</evidence>
<keyword evidence="5 6" id="KW-0472">Membrane</keyword>
<dbReference type="InterPro" id="IPR010432">
    <property type="entry name" value="RDD"/>
</dbReference>
<keyword evidence="3 6" id="KW-0812">Transmembrane</keyword>
<feature type="domain" description="RDD" evidence="7">
    <location>
        <begin position="23"/>
        <end position="152"/>
    </location>
</feature>
<dbReference type="Proteomes" id="UP001166251">
    <property type="component" value="Unassembled WGS sequence"/>
</dbReference>
<keyword evidence="4 6" id="KW-1133">Transmembrane helix</keyword>
<evidence type="ECO:0000256" key="1">
    <source>
        <dbReference type="ARBA" id="ARBA00004651"/>
    </source>
</evidence>
<comment type="subcellular location">
    <subcellularLocation>
        <location evidence="1">Cell membrane</location>
        <topology evidence="1">Multi-pass membrane protein</topology>
    </subcellularLocation>
</comment>
<accession>A0ABS7EED4</accession>
<dbReference type="PANTHER" id="PTHR36115">
    <property type="entry name" value="PROLINE-RICH ANTIGEN HOMOLOG-RELATED"/>
    <property type="match status" value="1"/>
</dbReference>
<evidence type="ECO:0000256" key="2">
    <source>
        <dbReference type="ARBA" id="ARBA00022475"/>
    </source>
</evidence>
<comment type="caution">
    <text evidence="8">The sequence shown here is derived from an EMBL/GenBank/DDBJ whole genome shotgun (WGS) entry which is preliminary data.</text>
</comment>
<evidence type="ECO:0000256" key="6">
    <source>
        <dbReference type="SAM" id="Phobius"/>
    </source>
</evidence>
<organism evidence="8 9">
    <name type="scientific">Neiella holothuriorum</name>
    <dbReference type="NCBI Taxonomy" id="2870530"/>
    <lineage>
        <taxon>Bacteria</taxon>
        <taxon>Pseudomonadati</taxon>
        <taxon>Pseudomonadota</taxon>
        <taxon>Gammaproteobacteria</taxon>
        <taxon>Alteromonadales</taxon>
        <taxon>Echinimonadaceae</taxon>
        <taxon>Neiella</taxon>
    </lineage>
</organism>
<evidence type="ECO:0000256" key="3">
    <source>
        <dbReference type="ARBA" id="ARBA00022692"/>
    </source>
</evidence>
<keyword evidence="2" id="KW-1003">Cell membrane</keyword>
<protein>
    <submittedName>
        <fullName evidence="8">RDD family protein</fullName>
    </submittedName>
</protein>
<evidence type="ECO:0000256" key="5">
    <source>
        <dbReference type="ARBA" id="ARBA00023136"/>
    </source>
</evidence>
<proteinExistence type="predicted"/>
<dbReference type="PANTHER" id="PTHR36115:SF4">
    <property type="entry name" value="MEMBRANE PROTEIN"/>
    <property type="match status" value="1"/>
</dbReference>
<gene>
    <name evidence="8" type="ORF">K0504_06500</name>
</gene>
<dbReference type="RefSeq" id="WP_220103364.1">
    <property type="nucleotide sequence ID" value="NZ_JAHZSS010000005.1"/>
</dbReference>